<reference evidence="2" key="2">
    <citation type="journal article" date="2023" name="Front. Microbiol.">
        <title>Ralstonia chuxiongensis sp. nov., Ralstonia mojiangensis sp. nov., and Ralstonia soli sp. nov., isolated from tobacco fields, are three novel species in the family Burkholderiaceae.</title>
        <authorList>
            <person name="Lu C.H."/>
            <person name="Zhang Y.Y."/>
            <person name="Jiang N."/>
            <person name="Chen W."/>
            <person name="Shao X."/>
            <person name="Zhao Z.M."/>
            <person name="Lu W.L."/>
            <person name="Hu X."/>
            <person name="Xi Y.X."/>
            <person name="Zou S.Y."/>
            <person name="Wei Q.J."/>
            <person name="Lin Z.L."/>
            <person name="Gong L."/>
            <person name="Gai X.T."/>
            <person name="Zhang L.Q."/>
            <person name="Li J.Y."/>
            <person name="Jin Y."/>
            <person name="Xia Z.Y."/>
        </authorList>
    </citation>
    <scope>NUCLEOTIDE SEQUENCE</scope>
    <source>
        <strain evidence="2">21MJYT02-11</strain>
    </source>
</reference>
<gene>
    <name evidence="2" type="ORF">NG900_06040</name>
</gene>
<keyword evidence="1" id="KW-1133">Transmembrane helix</keyword>
<keyword evidence="1" id="KW-0812">Transmembrane</keyword>
<feature type="transmembrane region" description="Helical" evidence="1">
    <location>
        <begin position="22"/>
        <end position="43"/>
    </location>
</feature>
<sequence length="430" mass="46633">MAVDFSLLPPEETFDDPPPNKVLWSIVFVVLAALCVGAVLLLWPKGMPAHTLKFWATLLAFPIGVSSLVVLHRYRAHEARKLDVETRNHAARQFTECVFNAASIPLAVAGAAYRYSADEKENALATIREGSARLKTQVPYALAAEPVKARWLVAPEMRKEYGDLGDDLKRRQHVTQWLFDELLGELSPHIEALPAKVPLTVQLLVANGHPYEQNKQLLEERWCAKLHRAHDVAPEPSTPADLTVLDQWMDRAIEGESQHATLYLAIQLHPLLHAAPPENAAEVGVALLLMPDAQATQHNVARVANLHRPVRGTFGQPSTALSTGLRWGGAQADQIQGGWQAGIDVSQAGMLREPAIKLGLTAHATDLDQTVGQAGIAAPWLALACASLANDAPEQIVLTGQGEQFDCAVMKFAGTKQGASDTTTPQETPA</sequence>
<keyword evidence="3" id="KW-1185">Reference proteome</keyword>
<evidence type="ECO:0000313" key="2">
    <source>
        <dbReference type="EMBL" id="MCO5397762.1"/>
    </source>
</evidence>
<evidence type="ECO:0008006" key="4">
    <source>
        <dbReference type="Google" id="ProtNLM"/>
    </source>
</evidence>
<reference evidence="2" key="1">
    <citation type="submission" date="2022-06" db="EMBL/GenBank/DDBJ databases">
        <authorList>
            <person name="Lu C.-H."/>
        </authorList>
    </citation>
    <scope>NUCLEOTIDE SEQUENCE</scope>
    <source>
        <strain evidence="2">21MJYT02-11</strain>
    </source>
</reference>
<dbReference type="RefSeq" id="WP_252677907.1">
    <property type="nucleotide sequence ID" value="NZ_JAMXHT010000002.1"/>
</dbReference>
<dbReference type="EMBL" id="JAMXHT010000002">
    <property type="protein sequence ID" value="MCO5397762.1"/>
    <property type="molecule type" value="Genomic_DNA"/>
</dbReference>
<keyword evidence="1" id="KW-0472">Membrane</keyword>
<name>A0ABT1AH71_9RALS</name>
<feature type="transmembrane region" description="Helical" evidence="1">
    <location>
        <begin position="55"/>
        <end position="74"/>
    </location>
</feature>
<protein>
    <recommendedName>
        <fullName evidence="4">Type VI secretion protein</fullName>
    </recommendedName>
</protein>
<organism evidence="2 3">
    <name type="scientific">Ralstonia soli</name>
    <dbReference type="NCBI Taxonomy" id="2953896"/>
    <lineage>
        <taxon>Bacteria</taxon>
        <taxon>Pseudomonadati</taxon>
        <taxon>Pseudomonadota</taxon>
        <taxon>Betaproteobacteria</taxon>
        <taxon>Burkholderiales</taxon>
        <taxon>Burkholderiaceae</taxon>
        <taxon>Ralstonia</taxon>
    </lineage>
</organism>
<proteinExistence type="predicted"/>
<evidence type="ECO:0000313" key="3">
    <source>
        <dbReference type="Proteomes" id="UP001162811"/>
    </source>
</evidence>
<accession>A0ABT1AH71</accession>
<dbReference type="Proteomes" id="UP001162811">
    <property type="component" value="Unassembled WGS sequence"/>
</dbReference>
<comment type="caution">
    <text evidence="2">The sequence shown here is derived from an EMBL/GenBank/DDBJ whole genome shotgun (WGS) entry which is preliminary data.</text>
</comment>
<evidence type="ECO:0000256" key="1">
    <source>
        <dbReference type="SAM" id="Phobius"/>
    </source>
</evidence>